<keyword evidence="3" id="KW-1185">Reference proteome</keyword>
<dbReference type="HOGENOM" id="CLU_2452872_0_0_11"/>
<dbReference type="AlphaFoldDB" id="A0A0D4BXK1"/>
<dbReference type="EMBL" id="CP011005">
    <property type="protein sequence ID" value="AJT41182.1"/>
    <property type="molecule type" value="Genomic_DNA"/>
</dbReference>
<dbReference type="KEGG" id="ari:UM93_06015"/>
<feature type="transmembrane region" description="Helical" evidence="1">
    <location>
        <begin position="30"/>
        <end position="47"/>
    </location>
</feature>
<name>A0A0D4BXK1_9MICC</name>
<evidence type="ECO:0000313" key="3">
    <source>
        <dbReference type="Proteomes" id="UP000061839"/>
    </source>
</evidence>
<evidence type="ECO:0000313" key="2">
    <source>
        <dbReference type="EMBL" id="AJT41182.1"/>
    </source>
</evidence>
<sequence>MRTYVPIIIGAFIAWLLSLGIQVDTTVEPALIAGLTAVTSAAYFGLVRQLDRKWPWIGGLLGVAKTRDSYSIGRKDPRCEGVF</sequence>
<keyword evidence="1" id="KW-1133">Transmembrane helix</keyword>
<proteinExistence type="predicted"/>
<gene>
    <name evidence="2" type="ORF">UM93_06015</name>
</gene>
<evidence type="ECO:0000256" key="1">
    <source>
        <dbReference type="SAM" id="Phobius"/>
    </source>
</evidence>
<organism evidence="2 3">
    <name type="scientific">Psychromicrobium lacuslunae</name>
    <dbReference type="NCBI Taxonomy" id="1618207"/>
    <lineage>
        <taxon>Bacteria</taxon>
        <taxon>Bacillati</taxon>
        <taxon>Actinomycetota</taxon>
        <taxon>Actinomycetes</taxon>
        <taxon>Micrococcales</taxon>
        <taxon>Micrococcaceae</taxon>
        <taxon>Psychromicrobium</taxon>
    </lineage>
</organism>
<dbReference type="Proteomes" id="UP000061839">
    <property type="component" value="Chromosome"/>
</dbReference>
<keyword evidence="1" id="KW-0472">Membrane</keyword>
<protein>
    <submittedName>
        <fullName evidence="2">Uncharacterized protein</fullName>
    </submittedName>
</protein>
<accession>A0A0D4BXK1</accession>
<reference evidence="2 3" key="1">
    <citation type="journal article" date="2015" name="Genome Announc.">
        <title>Complete Genome Sequencing of Protease-Producing Novel Arthrobacter sp. Strain IHBB 11108 Using PacBio Single-Molecule Real-Time Sequencing Technology.</title>
        <authorList>
            <person name="Kiran S."/>
            <person name="Swarnkar M.K."/>
            <person name="Pal M."/>
            <person name="Thakur R."/>
            <person name="Tewari R."/>
            <person name="Singh A.K."/>
            <person name="Gulati A."/>
        </authorList>
    </citation>
    <scope>NUCLEOTIDE SEQUENCE [LARGE SCALE GENOMIC DNA]</scope>
    <source>
        <strain evidence="2 3">IHBB 11108</strain>
    </source>
</reference>
<dbReference type="PATRIC" id="fig|1618207.4.peg.1221"/>
<keyword evidence="1" id="KW-0812">Transmembrane</keyword>